<feature type="domain" description="Thioredoxin" evidence="2">
    <location>
        <begin position="5"/>
        <end position="159"/>
    </location>
</feature>
<feature type="chain" id="PRO_5011778426" evidence="1">
    <location>
        <begin position="21"/>
        <end position="184"/>
    </location>
</feature>
<keyword evidence="1" id="KW-0732">Signal</keyword>
<accession>A0A1I1D0M5</accession>
<evidence type="ECO:0000259" key="2">
    <source>
        <dbReference type="PROSITE" id="PS51352"/>
    </source>
</evidence>
<reference evidence="4" key="1">
    <citation type="submission" date="2016-10" db="EMBL/GenBank/DDBJ databases">
        <authorList>
            <person name="Varghese N."/>
            <person name="Submissions S."/>
        </authorList>
    </citation>
    <scope>NUCLEOTIDE SEQUENCE [LARGE SCALE GENOMIC DNA]</scope>
    <source>
        <strain evidence="4">DSM 24499</strain>
    </source>
</reference>
<dbReference type="PROSITE" id="PS51352">
    <property type="entry name" value="THIOREDOXIN_2"/>
    <property type="match status" value="1"/>
</dbReference>
<dbReference type="Gene3D" id="3.40.30.10">
    <property type="entry name" value="Glutaredoxin"/>
    <property type="match status" value="1"/>
</dbReference>
<organism evidence="3 4">
    <name type="scientific">Zunongwangia mangrovi</name>
    <dbReference type="NCBI Taxonomy" id="1334022"/>
    <lineage>
        <taxon>Bacteria</taxon>
        <taxon>Pseudomonadati</taxon>
        <taxon>Bacteroidota</taxon>
        <taxon>Flavobacteriia</taxon>
        <taxon>Flavobacteriales</taxon>
        <taxon>Flavobacteriaceae</taxon>
        <taxon>Zunongwangia</taxon>
    </lineage>
</organism>
<dbReference type="RefSeq" id="WP_175486945.1">
    <property type="nucleotide sequence ID" value="NZ_FOKV01000001.1"/>
</dbReference>
<feature type="signal peptide" evidence="1">
    <location>
        <begin position="1"/>
        <end position="20"/>
    </location>
</feature>
<keyword evidence="4" id="KW-1185">Reference proteome</keyword>
<dbReference type="InterPro" id="IPR012336">
    <property type="entry name" value="Thioredoxin-like_fold"/>
</dbReference>
<sequence>MKRLFFIALVLIGVAMQAQESESKIKWMTMNEALAAQKETPKNIIMDAYTDWCGPCKMLDKNTFGHPKVAEFINENYYPVKFNAEGEEEINYKNEVFANPQYNPDLKGRRNSPHEFARALQISAYPSIVFFDEKGDLIAPLKGYRTPAQIEIFLKIFAKDEYKNLTTEKAWNEYNENFEPTFTK</sequence>
<dbReference type="EMBL" id="FOKV01000001">
    <property type="protein sequence ID" value="SFB68485.1"/>
    <property type="molecule type" value="Genomic_DNA"/>
</dbReference>
<dbReference type="Pfam" id="PF13098">
    <property type="entry name" value="Thioredoxin_2"/>
    <property type="match status" value="1"/>
</dbReference>
<dbReference type="InterPro" id="IPR013766">
    <property type="entry name" value="Thioredoxin_domain"/>
</dbReference>
<evidence type="ECO:0000313" key="3">
    <source>
        <dbReference type="EMBL" id="SFB68485.1"/>
    </source>
</evidence>
<dbReference type="AlphaFoldDB" id="A0A1I1D0M5"/>
<protein>
    <submittedName>
        <fullName evidence="3">Thioredoxin-related protein</fullName>
    </submittedName>
</protein>
<dbReference type="Proteomes" id="UP000199438">
    <property type="component" value="Unassembled WGS sequence"/>
</dbReference>
<evidence type="ECO:0000313" key="4">
    <source>
        <dbReference type="Proteomes" id="UP000199438"/>
    </source>
</evidence>
<name>A0A1I1D0M5_9FLAO</name>
<dbReference type="InterPro" id="IPR036249">
    <property type="entry name" value="Thioredoxin-like_sf"/>
</dbReference>
<evidence type="ECO:0000256" key="1">
    <source>
        <dbReference type="SAM" id="SignalP"/>
    </source>
</evidence>
<gene>
    <name evidence="3" type="ORF">SAMN04487907_10141</name>
</gene>
<dbReference type="SUPFAM" id="SSF52833">
    <property type="entry name" value="Thioredoxin-like"/>
    <property type="match status" value="1"/>
</dbReference>
<dbReference type="STRING" id="1334022.SAMN04487907_10141"/>
<proteinExistence type="predicted"/>